<dbReference type="AlphaFoldDB" id="A0A0L8AI79"/>
<proteinExistence type="predicted"/>
<feature type="domain" description="DUF4397" evidence="1">
    <location>
        <begin position="44"/>
        <end position="159"/>
    </location>
</feature>
<dbReference type="RefSeq" id="WP_053224323.1">
    <property type="nucleotide sequence ID" value="NZ_JSVA01000016.1"/>
</dbReference>
<evidence type="ECO:0000259" key="1">
    <source>
        <dbReference type="Pfam" id="PF14344"/>
    </source>
</evidence>
<dbReference type="OrthoDB" id="9792011at2"/>
<reference evidence="3" key="1">
    <citation type="submission" date="2014-11" db="EMBL/GenBank/DDBJ databases">
        <title>Genome sequencing of Roseivirga sp. D-25.</title>
        <authorList>
            <person name="Selvaratnam C."/>
            <person name="Thevarajoo S."/>
            <person name="Goh K.M."/>
            <person name="Eee R."/>
            <person name="Chan K.-G."/>
            <person name="Chong C.S."/>
        </authorList>
    </citation>
    <scope>NUCLEOTIDE SEQUENCE [LARGE SCALE GENOMIC DNA]</scope>
    <source>
        <strain evidence="3">D-25</strain>
    </source>
</reference>
<dbReference type="Proteomes" id="UP000036908">
    <property type="component" value="Unassembled WGS sequence"/>
</dbReference>
<dbReference type="PATRIC" id="fig|1566026.4.peg.1069"/>
<organism evidence="2 3">
    <name type="scientific">Roseivirga seohaensis subsp. aquiponti</name>
    <dbReference type="NCBI Taxonomy" id="1566026"/>
    <lineage>
        <taxon>Bacteria</taxon>
        <taxon>Pseudomonadati</taxon>
        <taxon>Bacteroidota</taxon>
        <taxon>Cytophagia</taxon>
        <taxon>Cytophagales</taxon>
        <taxon>Roseivirgaceae</taxon>
        <taxon>Roseivirga</taxon>
    </lineage>
</organism>
<comment type="caution">
    <text evidence="2">The sequence shown here is derived from an EMBL/GenBank/DDBJ whole genome shotgun (WGS) entry which is preliminary data.</text>
</comment>
<accession>A0A0L8AI79</accession>
<evidence type="ECO:0000313" key="3">
    <source>
        <dbReference type="Proteomes" id="UP000036908"/>
    </source>
</evidence>
<dbReference type="EMBL" id="JSVA01000016">
    <property type="protein sequence ID" value="KOF02098.1"/>
    <property type="molecule type" value="Genomic_DNA"/>
</dbReference>
<sequence>MKLNAKQEIPFKGMMRSMMMLVATVFLLSSCNTDDGDSIPDNVAYVSLYQASPNAPALDIEIDNRQLNTYPFDYADYTGYLRFFTGSRNFKFTPANANNIVADTTLALGAGRAYSIFTVGEYDDLKVLKLEDNSDTPSNGNAKVRLVNLSPDAPTLQVTAEGQAAPLFSDSNFMDASDFMELTAAEYDLKVTSPDDNTIELNVPDIKFQNGYYYTIILRGYNTPPAGNSNTLSAQIIVN</sequence>
<keyword evidence="3" id="KW-1185">Reference proteome</keyword>
<evidence type="ECO:0000313" key="2">
    <source>
        <dbReference type="EMBL" id="KOF02098.1"/>
    </source>
</evidence>
<gene>
    <name evidence="2" type="ORF">OB69_13805</name>
</gene>
<name>A0A0L8AI79_9BACT</name>
<dbReference type="Pfam" id="PF14344">
    <property type="entry name" value="DUF4397"/>
    <property type="match status" value="1"/>
</dbReference>
<dbReference type="InterPro" id="IPR025510">
    <property type="entry name" value="DUF4397"/>
</dbReference>
<protein>
    <recommendedName>
        <fullName evidence="1">DUF4397 domain-containing protein</fullName>
    </recommendedName>
</protein>
<dbReference type="PROSITE" id="PS51257">
    <property type="entry name" value="PROKAR_LIPOPROTEIN"/>
    <property type="match status" value="1"/>
</dbReference>